<gene>
    <name evidence="5 7" type="primary">rpmC</name>
    <name evidence="7" type="ORF">H5P30_15985</name>
</gene>
<evidence type="ECO:0000256" key="2">
    <source>
        <dbReference type="ARBA" id="ARBA00022980"/>
    </source>
</evidence>
<dbReference type="Proteomes" id="UP000525652">
    <property type="component" value="Unassembled WGS sequence"/>
</dbReference>
<dbReference type="HAMAP" id="MF_00374">
    <property type="entry name" value="Ribosomal_uL29"/>
    <property type="match status" value="1"/>
</dbReference>
<evidence type="ECO:0000256" key="1">
    <source>
        <dbReference type="ARBA" id="ARBA00009254"/>
    </source>
</evidence>
<dbReference type="PANTHER" id="PTHR10916">
    <property type="entry name" value="60S RIBOSOMAL PROTEIN L35/50S RIBOSOMAL PROTEIN L29"/>
    <property type="match status" value="1"/>
</dbReference>
<dbReference type="FunFam" id="1.10.287.310:FF:000001">
    <property type="entry name" value="50S ribosomal protein L29"/>
    <property type="match status" value="1"/>
</dbReference>
<keyword evidence="2 5" id="KW-0689">Ribosomal protein</keyword>
<proteinExistence type="inferred from homology"/>
<keyword evidence="8" id="KW-1185">Reference proteome</keyword>
<comment type="caution">
    <text evidence="7">The sequence shown here is derived from an EMBL/GenBank/DDBJ whole genome shotgun (WGS) entry which is preliminary data.</text>
</comment>
<evidence type="ECO:0000256" key="5">
    <source>
        <dbReference type="HAMAP-Rule" id="MF_00374"/>
    </source>
</evidence>
<dbReference type="CDD" id="cd00427">
    <property type="entry name" value="Ribosomal_L29_HIP"/>
    <property type="match status" value="1"/>
</dbReference>
<evidence type="ECO:0000256" key="6">
    <source>
        <dbReference type="SAM" id="Coils"/>
    </source>
</evidence>
<keyword evidence="6" id="KW-0175">Coiled coil</keyword>
<dbReference type="GO" id="GO:0022625">
    <property type="term" value="C:cytosolic large ribosomal subunit"/>
    <property type="evidence" value="ECO:0007669"/>
    <property type="project" value="TreeGrafter"/>
</dbReference>
<dbReference type="Gene3D" id="1.10.287.310">
    <property type="match status" value="1"/>
</dbReference>
<dbReference type="EMBL" id="JACHVA010000126">
    <property type="protein sequence ID" value="MBC2603282.1"/>
    <property type="molecule type" value="Genomic_DNA"/>
</dbReference>
<evidence type="ECO:0000313" key="8">
    <source>
        <dbReference type="Proteomes" id="UP000525652"/>
    </source>
</evidence>
<dbReference type="InterPro" id="IPR036049">
    <property type="entry name" value="Ribosomal_uL29_sf"/>
</dbReference>
<name>A0A7X1B0G5_9BACT</name>
<accession>A0A7X1B0G5</accession>
<dbReference type="AlphaFoldDB" id="A0A7X1B0G5"/>
<dbReference type="PANTHER" id="PTHR10916:SF0">
    <property type="entry name" value="LARGE RIBOSOMAL SUBUNIT PROTEIN UL29C"/>
    <property type="match status" value="1"/>
</dbReference>
<organism evidence="7 8">
    <name type="scientific">Puniceicoccus vermicola</name>
    <dbReference type="NCBI Taxonomy" id="388746"/>
    <lineage>
        <taxon>Bacteria</taxon>
        <taxon>Pseudomonadati</taxon>
        <taxon>Verrucomicrobiota</taxon>
        <taxon>Opitutia</taxon>
        <taxon>Puniceicoccales</taxon>
        <taxon>Puniceicoccaceae</taxon>
        <taxon>Puniceicoccus</taxon>
    </lineage>
</organism>
<feature type="coiled-coil region" evidence="6">
    <location>
        <begin position="11"/>
        <end position="63"/>
    </location>
</feature>
<reference evidence="7 8" key="1">
    <citation type="submission" date="2020-07" db="EMBL/GenBank/DDBJ databases">
        <authorList>
            <person name="Feng X."/>
        </authorList>
    </citation>
    <scope>NUCLEOTIDE SEQUENCE [LARGE SCALE GENOMIC DNA]</scope>
    <source>
        <strain evidence="7 8">JCM14086</strain>
    </source>
</reference>
<evidence type="ECO:0000256" key="4">
    <source>
        <dbReference type="ARBA" id="ARBA00035204"/>
    </source>
</evidence>
<dbReference type="GO" id="GO:0006412">
    <property type="term" value="P:translation"/>
    <property type="evidence" value="ECO:0007669"/>
    <property type="project" value="UniProtKB-UniRule"/>
</dbReference>
<dbReference type="InterPro" id="IPR018254">
    <property type="entry name" value="Ribosomal_uL29_CS"/>
</dbReference>
<dbReference type="InterPro" id="IPR050063">
    <property type="entry name" value="Ribosomal_protein_uL29"/>
</dbReference>
<dbReference type="InterPro" id="IPR001854">
    <property type="entry name" value="Ribosomal_uL29"/>
</dbReference>
<evidence type="ECO:0000256" key="3">
    <source>
        <dbReference type="ARBA" id="ARBA00023274"/>
    </source>
</evidence>
<sequence>MKSKEARELSVAEIEKKIRDSRTELVNLRLRKQTGQVEKPHLLREIRRDLARLQTILNEKKAAESTSAA</sequence>
<dbReference type="RefSeq" id="WP_185693914.1">
    <property type="nucleotide sequence ID" value="NZ_JACHVA010000126.1"/>
</dbReference>
<dbReference type="SUPFAM" id="SSF46561">
    <property type="entry name" value="Ribosomal protein L29 (L29p)"/>
    <property type="match status" value="1"/>
</dbReference>
<comment type="similarity">
    <text evidence="1 5">Belongs to the universal ribosomal protein uL29 family.</text>
</comment>
<dbReference type="PROSITE" id="PS00579">
    <property type="entry name" value="RIBOSOMAL_L29"/>
    <property type="match status" value="1"/>
</dbReference>
<dbReference type="Pfam" id="PF00831">
    <property type="entry name" value="Ribosomal_L29"/>
    <property type="match status" value="1"/>
</dbReference>
<keyword evidence="3 5" id="KW-0687">Ribonucleoprotein</keyword>
<dbReference type="GO" id="GO:0003735">
    <property type="term" value="F:structural constituent of ribosome"/>
    <property type="evidence" value="ECO:0007669"/>
    <property type="project" value="InterPro"/>
</dbReference>
<evidence type="ECO:0000313" key="7">
    <source>
        <dbReference type="EMBL" id="MBC2603282.1"/>
    </source>
</evidence>
<protein>
    <recommendedName>
        <fullName evidence="4 5">Large ribosomal subunit protein uL29</fullName>
    </recommendedName>
</protein>
<dbReference type="NCBIfam" id="TIGR00012">
    <property type="entry name" value="L29"/>
    <property type="match status" value="1"/>
</dbReference>